<keyword evidence="2" id="KW-1185">Reference proteome</keyword>
<proteinExistence type="predicted"/>
<evidence type="ECO:0000313" key="1">
    <source>
        <dbReference type="EMBL" id="MFC3714797.1"/>
    </source>
</evidence>
<dbReference type="SUPFAM" id="SSF53756">
    <property type="entry name" value="UDP-Glycosyltransferase/glycogen phosphorylase"/>
    <property type="match status" value="2"/>
</dbReference>
<accession>A0ABV7XHI4</accession>
<name>A0ABV7XHI4_9GAMM</name>
<sequence length="844" mass="94374">MPVDALDVIPLAVLDPALGRTGAHNRGFAEMMAARASGPLCFWCSTDISDAYRQALAVRGVNAVPVFNLDFYRLVHEPGGIAEHWDWIYRLALDYQGALRQVVERWPGQPVRVLHHTLSWEHASALSIAIQLLGDAGTQLDHLALLMYSPGVTADGRLLDSSRRLNFRLAFSALARMPNVSLYAACSEYAAAYARLLDKAEPLQVHPCFLGDWRQRPARAERSTGLVLAYVGEIKQEKGFIDLPERLAAMLRDSECRDQRFVVQVTEARTPTAREILGKLHAVAVVDPRIDLHDGYWRDEQLHEWLSMASALCLDYDARAYSHKTSGLLWLAAWHGLPVRVPAGSWLDREARRLGTPRIPSDRPPLPRFARRDKGAVTPGYFETIFAPFDEWVRARPLAVPTLRPASQLGVVEAGGQVEADIREARGQAARRMARPLMENEGGIDVVLFWKQNDSTLYGRRSDMVARYLASRRDVRRVMVVDAPISEARLAELASGDSIDQQRWIYERTLEKLRGSYDIDGVMHRVLVYPSVLFAPDSHEWATPDFVEAYAEFLANEFELEGIDPGRSVFWIYPRDYSMPALLQRFAPAYTVVDVVDDHRTWPGVSVADKQRLGDNYRDLLAGADLALANCEAVRSSMKQFHEDIQLVPNGCDEARPPSHGVEAHEGLAEIEAHVGKVIGFVGNLEAKIDIGLLESVARRFPEHLLVLVGSTHANPRVRTLLRHPNVRLPGVVPYDQLGAWLSRFDVGLIPHLDMELTRHMNPLKAHVYLSWGVPVVSTAVANVDADGELVRMAVSHGAFLHQVETTLAAPPPNPGRFRDHVAANGWRARLEHHVDMLGFDQVR</sequence>
<organism evidence="1 2">
    <name type="scientific">Luteimonas soli</name>
    <dbReference type="NCBI Taxonomy" id="1648966"/>
    <lineage>
        <taxon>Bacteria</taxon>
        <taxon>Pseudomonadati</taxon>
        <taxon>Pseudomonadota</taxon>
        <taxon>Gammaproteobacteria</taxon>
        <taxon>Lysobacterales</taxon>
        <taxon>Lysobacteraceae</taxon>
        <taxon>Luteimonas</taxon>
    </lineage>
</organism>
<reference evidence="2" key="1">
    <citation type="journal article" date="2019" name="Int. J. Syst. Evol. Microbiol.">
        <title>The Global Catalogue of Microorganisms (GCM) 10K type strain sequencing project: providing services to taxonomists for standard genome sequencing and annotation.</title>
        <authorList>
            <consortium name="The Broad Institute Genomics Platform"/>
            <consortium name="The Broad Institute Genome Sequencing Center for Infectious Disease"/>
            <person name="Wu L."/>
            <person name="Ma J."/>
        </authorList>
    </citation>
    <scope>NUCLEOTIDE SEQUENCE [LARGE SCALE GENOMIC DNA]</scope>
    <source>
        <strain evidence="2">KCTC 42441</strain>
    </source>
</reference>
<gene>
    <name evidence="1" type="ORF">ACFONC_01320</name>
</gene>
<dbReference type="Gene3D" id="3.40.50.2000">
    <property type="entry name" value="Glycogen Phosphorylase B"/>
    <property type="match status" value="1"/>
</dbReference>
<dbReference type="EMBL" id="JBHRYA010000001">
    <property type="protein sequence ID" value="MFC3714797.1"/>
    <property type="molecule type" value="Genomic_DNA"/>
</dbReference>
<dbReference type="GO" id="GO:0016757">
    <property type="term" value="F:glycosyltransferase activity"/>
    <property type="evidence" value="ECO:0007669"/>
    <property type="project" value="UniProtKB-KW"/>
</dbReference>
<keyword evidence="1" id="KW-0328">Glycosyltransferase</keyword>
<dbReference type="EC" id="2.4.-.-" evidence="1"/>
<dbReference type="Pfam" id="PF13692">
    <property type="entry name" value="Glyco_trans_1_4"/>
    <property type="match status" value="1"/>
</dbReference>
<protein>
    <submittedName>
        <fullName evidence="1">Glycosyltransferase</fullName>
        <ecNumber evidence="1">2.4.-.-</ecNumber>
    </submittedName>
</protein>
<dbReference type="Proteomes" id="UP001595705">
    <property type="component" value="Unassembled WGS sequence"/>
</dbReference>
<keyword evidence="1" id="KW-0808">Transferase</keyword>
<dbReference type="RefSeq" id="WP_386741751.1">
    <property type="nucleotide sequence ID" value="NZ_JBHRYA010000001.1"/>
</dbReference>
<evidence type="ECO:0000313" key="2">
    <source>
        <dbReference type="Proteomes" id="UP001595705"/>
    </source>
</evidence>
<comment type="caution">
    <text evidence="1">The sequence shown here is derived from an EMBL/GenBank/DDBJ whole genome shotgun (WGS) entry which is preliminary data.</text>
</comment>